<dbReference type="SMART" id="SM00396">
    <property type="entry name" value="ZnF_UBR1"/>
    <property type="match status" value="1"/>
</dbReference>
<dbReference type="EC" id="2.3.2.27" evidence="9"/>
<dbReference type="GO" id="GO:0000151">
    <property type="term" value="C:ubiquitin ligase complex"/>
    <property type="evidence" value="ECO:0007669"/>
    <property type="project" value="TreeGrafter"/>
</dbReference>
<name>A0A448YTM6_BRENA</name>
<evidence type="ECO:0000256" key="10">
    <source>
        <dbReference type="SAM" id="MobiDB-lite"/>
    </source>
</evidence>
<evidence type="ECO:0000313" key="13">
    <source>
        <dbReference type="Proteomes" id="UP000290900"/>
    </source>
</evidence>
<keyword evidence="4 9" id="KW-0863">Zinc-finger</keyword>
<dbReference type="InterPro" id="IPR042065">
    <property type="entry name" value="E3_ELL-like"/>
</dbReference>
<feature type="domain" description="UBR-type" evidence="11">
    <location>
        <begin position="104"/>
        <end position="176"/>
    </location>
</feature>
<dbReference type="InterPro" id="IPR044046">
    <property type="entry name" value="E3_ligase_UBR-like_C"/>
</dbReference>
<dbReference type="GO" id="GO:0016567">
    <property type="term" value="P:protein ubiquitination"/>
    <property type="evidence" value="ECO:0007669"/>
    <property type="project" value="UniProtKB-UniRule"/>
</dbReference>
<keyword evidence="3 9" id="KW-0479">Metal-binding</keyword>
<comment type="function">
    <text evidence="9">Ubiquitin ligase protein which is a component of the N-end rule pathway. Recognizes and binds to proteins bearing specific N-terminal residues that are destabilizing according to the N-end rule, leading to their ubiquitination and subsequent degradation.</text>
</comment>
<protein>
    <recommendedName>
        <fullName evidence="9">E3 ubiquitin-protein ligase</fullName>
        <ecNumber evidence="9">2.3.2.27</ecNumber>
    </recommendedName>
</protein>
<evidence type="ECO:0000256" key="4">
    <source>
        <dbReference type="ARBA" id="ARBA00022771"/>
    </source>
</evidence>
<dbReference type="GO" id="GO:0005737">
    <property type="term" value="C:cytoplasm"/>
    <property type="evidence" value="ECO:0007669"/>
    <property type="project" value="TreeGrafter"/>
</dbReference>
<dbReference type="InterPro" id="IPR036390">
    <property type="entry name" value="WH_DNA-bd_sf"/>
</dbReference>
<dbReference type="GO" id="GO:0061630">
    <property type="term" value="F:ubiquitin protein ligase activity"/>
    <property type="evidence" value="ECO:0007669"/>
    <property type="project" value="UniProtKB-UniRule"/>
</dbReference>
<evidence type="ECO:0000256" key="2">
    <source>
        <dbReference type="ARBA" id="ARBA00022679"/>
    </source>
</evidence>
<accession>A0A448YTM6</accession>
<feature type="compositionally biased region" description="Polar residues" evidence="10">
    <location>
        <begin position="190"/>
        <end position="223"/>
    </location>
</feature>
<dbReference type="CDD" id="cd19673">
    <property type="entry name" value="UBR-box_UBR3"/>
    <property type="match status" value="1"/>
</dbReference>
<dbReference type="Pfam" id="PF22960">
    <property type="entry name" value="WHD_UBR1"/>
    <property type="match status" value="1"/>
</dbReference>
<dbReference type="Gene3D" id="2.10.110.30">
    <property type="match status" value="1"/>
</dbReference>
<sequence>MWLMNYKYIEVKGGGALSPSSIYAVYSTLPHTIGFPLEHLQPMTDQRESSKALLREYLVGLPAQSDFKFTPLVKEQLRQTIDTFMLLSKQDMVPQDDNHYHVGRPCARKFLKGETCYRCLTCGYDETCALCSYCFQPERHSGHQVHRSIIQRDNAGCCDCGDPEAYESPRCNYYWGGNRGGDVDELPGQELSTGQNSTGEVTTPQSFTPGNSTAEGLPTAQSPSAALPISDPDEQFLDNFLDILSVLVDYLIDVSSHAVASLVSPQTPSQVFRFSETSALDPDYYGGDDINVNTYALVIYNDQLHQFRDCVQRVRFATGKVVEFAEMVVRRCEKQGYAIVMVSDSPSLLLKRQTILRSTGLVACIRSIRDVFREAMCDEIAAWMLDLSKSAVMQISISLRNCFARVLLSRHIDGCLHRPISVSKDGIMLAPGELRYVPFQNEYRPPELIWDIPQEIKDECEYEDLAAQADGGGSSYTFAASRLQFLLYYDIRLCRLSRLKLHDTFVSLLVNTLRYKMLVTAQFLDIYEDLLTLFLSFDREPECSILPILTTQLFTCPSSCASILRHGDEYKMVRCIDNYLRLGATSSAIRTPYSLNEDGLLSSSLKNRKWGHVFMDLNYIITRNPDSQCIIYFLQCSPKIVHMFSLLQSRPVLKREATKHVEYEFTDYGVFFNAASVMAHFGESIGKVLNRLDDDHLTLVDGSFVADLIYRPLIAKMIEATFQEHEYLFDMSESNAGQPGKVVEDQEDAVRIVSERLADGVRRRYIDFDVLAGKVSFLHPLQANFAWILETDRGINSPERVRRVLNLIDEEMKMDEEKYGVYAPGDGMKAIFDFPLRTLVLLSQIKVGLWVRNGLSVRTQMNIYKYSGLRECGFMRDLFLMQVFCAFQPSEDAMITLTKRWGLEPWCQGAFSACEYGPQHTPEMAEEFALFMINLLTEDFHLHRRPAAEILDMVIERELVHALCFKPLNYSQLTAEIPEHMSAEKRFFIVFEGCTEEVPNKNTETKELKTYRLKEEYYSQIDPFYIYYTSNKREDCIRVVKKRAREASKKLQTPLDRIVLEPKAVDLSDSPFAGLTNIVCSRTFVLFIQNTIGYSSHSPKPDTVAYNTDGLLDLTLHLLHIALKLKVNGNFAKDFLVNSSVPFQLFIMLTDERYAAFSPKIRAILHIFCHESGLSEDEVKVAIPQYSSTMVVPEAHDKAIATHERKKRLAKKKRDMVLARIRKQQQKFADLNSEEMNVDDDDDDEEGVQEKVVNGTTEYDSHSWHFPEERCILCQMTSDSKDEPFGIFSYVAPSNEFRSVPCEDRYWFYKAFSGGSSLDVSDAKNNTGLASPARSYLSQIEDESVIGPGFPNCEKSYNENHSVVTSCCHGMHFSCYVNYIKSIRSRQVSQITRTMPEDMQRLEFLCPLCKAVNNMFVPIVYSRSDDKFHDLFPGEIKVEEIAKYFEPSFDKMMRYSLKGEAGSSKLALVKQELVSYVKQKVKPGHWFVEDDTNTVDVKSNTFIAMNQAVGALSVLMLPFDGISAIISWTIESIEISLRGVGHDAESVMGRDVDSKQVPLVCSQLSGQAVTYLRVWCQLRDLIRCTETATSTPERYNGKGFLTYPRRLLGLVRIICTDDSLLYDGESYFKMLVGSEALHCLDINFQKLTALCYLRHVQQSLLKVMAVLQRNGSRLNASLLGEMADVEFTGDIKKLCGKFVNFIGPDGPQIQPNLAVIMYSLLVRLVTPFLRRVLIYSYIRFGNFHPELQPSVEMGTLECDRICRFLGLPALVDVVDQLDDSLFTSISLGDKQKLYDSGIPYPGPIGLISLPEKINTFFTKLYGKLDKNQQPVEPAVCLYCGAVLDMQSSNYGDRYGSCTMHVEWECIDSDGYGVFLVPRNNCVLLLGRKKGTFIESPYLDIHGECENDSKKGHDLHLSARKYEELARTVWLEHNIQNRISRQMESQVDIGGWQTL</sequence>
<dbReference type="GO" id="GO:0008270">
    <property type="term" value="F:zinc ion binding"/>
    <property type="evidence" value="ECO:0007669"/>
    <property type="project" value="UniProtKB-UniRule"/>
</dbReference>
<keyword evidence="5 9" id="KW-0833">Ubl conjugation pathway</keyword>
<keyword evidence="13" id="KW-1185">Reference proteome</keyword>
<evidence type="ECO:0000256" key="5">
    <source>
        <dbReference type="ARBA" id="ARBA00022786"/>
    </source>
</evidence>
<dbReference type="EMBL" id="CAACVR010000075">
    <property type="protein sequence ID" value="VEU24247.1"/>
    <property type="molecule type" value="Genomic_DNA"/>
</dbReference>
<dbReference type="InterPro" id="IPR039164">
    <property type="entry name" value="UBR1-like"/>
</dbReference>
<evidence type="ECO:0000256" key="8">
    <source>
        <dbReference type="PROSITE-ProRule" id="PRU00508"/>
    </source>
</evidence>
<evidence type="ECO:0000256" key="9">
    <source>
        <dbReference type="RuleBase" id="RU366018"/>
    </source>
</evidence>
<feature type="zinc finger region" description="UBR-type" evidence="8">
    <location>
        <begin position="104"/>
        <end position="176"/>
    </location>
</feature>
<dbReference type="FunCoup" id="A0A448YTM6">
    <property type="interactions" value="75"/>
</dbReference>
<keyword evidence="2 9" id="KW-0808">Transferase</keyword>
<comment type="pathway">
    <text evidence="9">Protein modification; protein ubiquitination.</text>
</comment>
<dbReference type="SUPFAM" id="SSF46785">
    <property type="entry name" value="Winged helix' DNA-binding domain"/>
    <property type="match status" value="1"/>
</dbReference>
<dbReference type="OrthoDB" id="26387at2759"/>
<evidence type="ECO:0000313" key="12">
    <source>
        <dbReference type="EMBL" id="VEU24247.1"/>
    </source>
</evidence>
<dbReference type="InParanoid" id="A0A448YTM6"/>
<dbReference type="PROSITE" id="PS51157">
    <property type="entry name" value="ZF_UBR"/>
    <property type="match status" value="1"/>
</dbReference>
<dbReference type="STRING" id="13370.A0A448YTM6"/>
<evidence type="ECO:0000259" key="11">
    <source>
        <dbReference type="PROSITE" id="PS51157"/>
    </source>
</evidence>
<dbReference type="PANTHER" id="PTHR21497">
    <property type="entry name" value="UBIQUITIN LIGASE E3 ALPHA-RELATED"/>
    <property type="match status" value="1"/>
</dbReference>
<proteinExistence type="inferred from homology"/>
<dbReference type="PANTHER" id="PTHR21497:SF24">
    <property type="entry name" value="E3 UBIQUITIN-PROTEIN LIGASE UBR1"/>
    <property type="match status" value="1"/>
</dbReference>
<dbReference type="InterPro" id="IPR003126">
    <property type="entry name" value="Znf_UBR"/>
</dbReference>
<feature type="region of interest" description="Disordered" evidence="10">
    <location>
        <begin position="184"/>
        <end position="223"/>
    </location>
</feature>
<dbReference type="Proteomes" id="UP000290900">
    <property type="component" value="Unassembled WGS sequence"/>
</dbReference>
<comment type="similarity">
    <text evidence="7 9">Belongs to the E3 ubiquitin-protein ligase UBR1-like family.</text>
</comment>
<evidence type="ECO:0000256" key="1">
    <source>
        <dbReference type="ARBA" id="ARBA00000900"/>
    </source>
</evidence>
<reference evidence="12 13" key="1">
    <citation type="submission" date="2018-12" db="EMBL/GenBank/DDBJ databases">
        <authorList>
            <person name="Tiukova I."/>
            <person name="Dainat J."/>
        </authorList>
    </citation>
    <scope>NUCLEOTIDE SEQUENCE [LARGE SCALE GENOMIC DNA]</scope>
</reference>
<organism evidence="12 13">
    <name type="scientific">Brettanomyces naardenensis</name>
    <name type="common">Yeast</name>
    <dbReference type="NCBI Taxonomy" id="13370"/>
    <lineage>
        <taxon>Eukaryota</taxon>
        <taxon>Fungi</taxon>
        <taxon>Dikarya</taxon>
        <taxon>Ascomycota</taxon>
        <taxon>Saccharomycotina</taxon>
        <taxon>Pichiomycetes</taxon>
        <taxon>Pichiales</taxon>
        <taxon>Pichiaceae</taxon>
        <taxon>Brettanomyces</taxon>
    </lineage>
</organism>
<dbReference type="Pfam" id="PF02207">
    <property type="entry name" value="zf-UBR"/>
    <property type="match status" value="1"/>
</dbReference>
<dbReference type="InterPro" id="IPR055194">
    <property type="entry name" value="UBR1-like_WH"/>
</dbReference>
<dbReference type="UniPathway" id="UPA00143"/>
<keyword evidence="6 9" id="KW-0862">Zinc</keyword>
<evidence type="ECO:0000256" key="3">
    <source>
        <dbReference type="ARBA" id="ARBA00022723"/>
    </source>
</evidence>
<comment type="catalytic activity">
    <reaction evidence="1 9">
        <text>S-ubiquitinyl-[E2 ubiquitin-conjugating enzyme]-L-cysteine + [acceptor protein]-L-lysine = [E2 ubiquitin-conjugating enzyme]-L-cysteine + N(6)-ubiquitinyl-[acceptor protein]-L-lysine.</text>
        <dbReference type="EC" id="2.3.2.27"/>
    </reaction>
</comment>
<gene>
    <name evidence="12" type="ORF">BRENAR_LOCUS4975</name>
</gene>
<dbReference type="Pfam" id="PF18995">
    <property type="entry name" value="PRT6_C"/>
    <property type="match status" value="1"/>
</dbReference>
<evidence type="ECO:0000256" key="7">
    <source>
        <dbReference type="ARBA" id="ARBA00046341"/>
    </source>
</evidence>
<dbReference type="GO" id="GO:0071596">
    <property type="term" value="P:ubiquitin-dependent protein catabolic process via the N-end rule pathway"/>
    <property type="evidence" value="ECO:0007669"/>
    <property type="project" value="UniProtKB-UniRule"/>
</dbReference>
<dbReference type="Gene3D" id="1.10.10.2670">
    <property type="entry name" value="E3 ubiquitin-protein ligase"/>
    <property type="match status" value="1"/>
</dbReference>
<evidence type="ECO:0000256" key="6">
    <source>
        <dbReference type="ARBA" id="ARBA00022833"/>
    </source>
</evidence>